<keyword evidence="1" id="KW-0472">Membrane</keyword>
<protein>
    <submittedName>
        <fullName evidence="2">Uncharacterized protein</fullName>
    </submittedName>
</protein>
<gene>
    <name evidence="2" type="ORF">QBC35DRAFT_188964</name>
</gene>
<keyword evidence="3" id="KW-1185">Reference proteome</keyword>
<dbReference type="AlphaFoldDB" id="A0AAN6WVT1"/>
<accession>A0AAN6WVT1</accession>
<reference evidence="2" key="1">
    <citation type="journal article" date="2023" name="Mol. Phylogenet. Evol.">
        <title>Genome-scale phylogeny and comparative genomics of the fungal order Sordariales.</title>
        <authorList>
            <person name="Hensen N."/>
            <person name="Bonometti L."/>
            <person name="Westerberg I."/>
            <person name="Brannstrom I.O."/>
            <person name="Guillou S."/>
            <person name="Cros-Aarteil S."/>
            <person name="Calhoun S."/>
            <person name="Haridas S."/>
            <person name="Kuo A."/>
            <person name="Mondo S."/>
            <person name="Pangilinan J."/>
            <person name="Riley R."/>
            <person name="LaButti K."/>
            <person name="Andreopoulos B."/>
            <person name="Lipzen A."/>
            <person name="Chen C."/>
            <person name="Yan M."/>
            <person name="Daum C."/>
            <person name="Ng V."/>
            <person name="Clum A."/>
            <person name="Steindorff A."/>
            <person name="Ohm R.A."/>
            <person name="Martin F."/>
            <person name="Silar P."/>
            <person name="Natvig D.O."/>
            <person name="Lalanne C."/>
            <person name="Gautier V."/>
            <person name="Ament-Velasquez S.L."/>
            <person name="Kruys A."/>
            <person name="Hutchinson M.I."/>
            <person name="Powell A.J."/>
            <person name="Barry K."/>
            <person name="Miller A.N."/>
            <person name="Grigoriev I.V."/>
            <person name="Debuchy R."/>
            <person name="Gladieux P."/>
            <person name="Hiltunen Thoren M."/>
            <person name="Johannesson H."/>
        </authorList>
    </citation>
    <scope>NUCLEOTIDE SEQUENCE</scope>
    <source>
        <strain evidence="2">PSN309</strain>
    </source>
</reference>
<organism evidence="2 3">
    <name type="scientific">Podospora australis</name>
    <dbReference type="NCBI Taxonomy" id="1536484"/>
    <lineage>
        <taxon>Eukaryota</taxon>
        <taxon>Fungi</taxon>
        <taxon>Dikarya</taxon>
        <taxon>Ascomycota</taxon>
        <taxon>Pezizomycotina</taxon>
        <taxon>Sordariomycetes</taxon>
        <taxon>Sordariomycetidae</taxon>
        <taxon>Sordariales</taxon>
        <taxon>Podosporaceae</taxon>
        <taxon>Podospora</taxon>
    </lineage>
</organism>
<evidence type="ECO:0000256" key="1">
    <source>
        <dbReference type="SAM" id="Phobius"/>
    </source>
</evidence>
<feature type="transmembrane region" description="Helical" evidence="1">
    <location>
        <begin position="6"/>
        <end position="26"/>
    </location>
</feature>
<evidence type="ECO:0000313" key="3">
    <source>
        <dbReference type="Proteomes" id="UP001302126"/>
    </source>
</evidence>
<keyword evidence="1" id="KW-0812">Transmembrane</keyword>
<sequence length="158" mass="16526">MHVSGYTPPPQICVLIFVLPVASFILRNQISSSMVIPLNLGGLSVNLVITRSLISVAQACRLSVIPPAFPMACMVLVDAAGDAQGVRTPRAPERVLDSPVTALLVACGKTDKSGDEARGTASPSCWPGPLFGDTFGRLGVWGALLMVVELRLGVSVVD</sequence>
<proteinExistence type="predicted"/>
<reference evidence="2" key="2">
    <citation type="submission" date="2023-05" db="EMBL/GenBank/DDBJ databases">
        <authorList>
            <consortium name="Lawrence Berkeley National Laboratory"/>
            <person name="Steindorff A."/>
            <person name="Hensen N."/>
            <person name="Bonometti L."/>
            <person name="Westerberg I."/>
            <person name="Brannstrom I.O."/>
            <person name="Guillou S."/>
            <person name="Cros-Aarteil S."/>
            <person name="Calhoun S."/>
            <person name="Haridas S."/>
            <person name="Kuo A."/>
            <person name="Mondo S."/>
            <person name="Pangilinan J."/>
            <person name="Riley R."/>
            <person name="Labutti K."/>
            <person name="Andreopoulos B."/>
            <person name="Lipzen A."/>
            <person name="Chen C."/>
            <person name="Yanf M."/>
            <person name="Daum C."/>
            <person name="Ng V."/>
            <person name="Clum A."/>
            <person name="Ohm R."/>
            <person name="Martin F."/>
            <person name="Silar P."/>
            <person name="Natvig D."/>
            <person name="Lalanne C."/>
            <person name="Gautier V."/>
            <person name="Ament-Velasquez S.L."/>
            <person name="Kruys A."/>
            <person name="Hutchinson M.I."/>
            <person name="Powell A.J."/>
            <person name="Barry K."/>
            <person name="Miller A.N."/>
            <person name="Grigoriev I.V."/>
            <person name="Debuchy R."/>
            <person name="Gladieux P."/>
            <person name="Thoren M.H."/>
            <person name="Johannesson H."/>
        </authorList>
    </citation>
    <scope>NUCLEOTIDE SEQUENCE</scope>
    <source>
        <strain evidence="2">PSN309</strain>
    </source>
</reference>
<keyword evidence="1" id="KW-1133">Transmembrane helix</keyword>
<dbReference type="EMBL" id="MU864386">
    <property type="protein sequence ID" value="KAK4188563.1"/>
    <property type="molecule type" value="Genomic_DNA"/>
</dbReference>
<comment type="caution">
    <text evidence="2">The sequence shown here is derived from an EMBL/GenBank/DDBJ whole genome shotgun (WGS) entry which is preliminary data.</text>
</comment>
<evidence type="ECO:0000313" key="2">
    <source>
        <dbReference type="EMBL" id="KAK4188563.1"/>
    </source>
</evidence>
<dbReference type="Proteomes" id="UP001302126">
    <property type="component" value="Unassembled WGS sequence"/>
</dbReference>
<name>A0AAN6WVT1_9PEZI</name>